<dbReference type="InterPro" id="IPR013783">
    <property type="entry name" value="Ig-like_fold"/>
</dbReference>
<keyword evidence="1" id="KW-0393">Immunoglobulin domain</keyword>
<evidence type="ECO:0000256" key="3">
    <source>
        <dbReference type="SAM" id="SignalP"/>
    </source>
</evidence>
<keyword evidence="5" id="KW-1185">Reference proteome</keyword>
<feature type="domain" description="Ig-like" evidence="4">
    <location>
        <begin position="279"/>
        <end position="384"/>
    </location>
</feature>
<accession>A0A2I4CML8</accession>
<dbReference type="Proteomes" id="UP000192220">
    <property type="component" value="Unplaced"/>
</dbReference>
<dbReference type="KEGG" id="alim:106530210"/>
<evidence type="ECO:0000256" key="1">
    <source>
        <dbReference type="ARBA" id="ARBA00023319"/>
    </source>
</evidence>
<sequence length="425" mass="48538">MSRLMGNFAYFFILAGVHCVQQIQWLPCQFTDEQVTKNEEGHFDTQLIHRQAMLQFGQKGDAPLNPHTITFLITGSKLDLRRYVEQVEAEQLECELRRYSTEGIHVHWPGQEAKEYNRWFTCTLKHNQGLFTVTGFLRHPSDHAPPGQQDFRRWPAISDTEKLTTAVAMVIKTQRPSVKARLGSQQKLHCQFSVDHRGANVTVEWHRQHHGERTKLFSHTSRTKLVQGSGVELKALAGGDASYTLPFTKVKSDGAYICSVLVNPLFGSVDINLHIEEPPRVSLNVGPTLVLQEGSEQKVICEAENYYPLDVDIVWYEQDPNTSGQRVGLPLPKVLPNILLSSHKHNQDMTYSVSAFFYLQASTRHSEREYICSVSHQSLRMPIKKRFILKVEEPFSWMFFLIVSFIILVLLAVLVVMLCYLNSGE</sequence>
<dbReference type="RefSeq" id="XP_013881250.1">
    <property type="nucleotide sequence ID" value="XM_014025796.1"/>
</dbReference>
<dbReference type="SUPFAM" id="SSF48726">
    <property type="entry name" value="Immunoglobulin"/>
    <property type="match status" value="2"/>
</dbReference>
<dbReference type="Gene3D" id="2.60.40.10">
    <property type="entry name" value="Immunoglobulins"/>
    <property type="match status" value="3"/>
</dbReference>
<keyword evidence="2" id="KW-1133">Transmembrane helix</keyword>
<feature type="domain" description="Ig-like" evidence="4">
    <location>
        <begin position="155"/>
        <end position="260"/>
    </location>
</feature>
<feature type="transmembrane region" description="Helical" evidence="2">
    <location>
        <begin position="395"/>
        <end position="421"/>
    </location>
</feature>
<dbReference type="Pfam" id="PF07686">
    <property type="entry name" value="V-set"/>
    <property type="match status" value="1"/>
</dbReference>
<keyword evidence="3" id="KW-0732">Signal</keyword>
<dbReference type="PROSITE" id="PS50835">
    <property type="entry name" value="IG_LIKE"/>
    <property type="match status" value="2"/>
</dbReference>
<name>A0A2I4CML8_AUSLI</name>
<dbReference type="PROSITE" id="PS00290">
    <property type="entry name" value="IG_MHC"/>
    <property type="match status" value="1"/>
</dbReference>
<dbReference type="InParanoid" id="A0A2I4CML8"/>
<keyword evidence="2" id="KW-0472">Membrane</keyword>
<dbReference type="SMART" id="SM00409">
    <property type="entry name" value="IG"/>
    <property type="match status" value="2"/>
</dbReference>
<feature type="signal peptide" evidence="3">
    <location>
        <begin position="1"/>
        <end position="19"/>
    </location>
</feature>
<evidence type="ECO:0000259" key="4">
    <source>
        <dbReference type="PROSITE" id="PS50835"/>
    </source>
</evidence>
<keyword evidence="2" id="KW-0812">Transmembrane</keyword>
<evidence type="ECO:0000313" key="6">
    <source>
        <dbReference type="RefSeq" id="XP_013881250.1"/>
    </source>
</evidence>
<dbReference type="OrthoDB" id="354769at2759"/>
<dbReference type="AlphaFoldDB" id="A0A2I4CML8"/>
<gene>
    <name evidence="6" type="primary">dhrs13b.2</name>
</gene>
<dbReference type="InterPro" id="IPR003599">
    <property type="entry name" value="Ig_sub"/>
</dbReference>
<organism evidence="5 6">
    <name type="scientific">Austrofundulus limnaeus</name>
    <name type="common">Annual killifish</name>
    <dbReference type="NCBI Taxonomy" id="52670"/>
    <lineage>
        <taxon>Eukaryota</taxon>
        <taxon>Metazoa</taxon>
        <taxon>Chordata</taxon>
        <taxon>Craniata</taxon>
        <taxon>Vertebrata</taxon>
        <taxon>Euteleostomi</taxon>
        <taxon>Actinopterygii</taxon>
        <taxon>Neopterygii</taxon>
        <taxon>Teleostei</taxon>
        <taxon>Neoteleostei</taxon>
        <taxon>Acanthomorphata</taxon>
        <taxon>Ovalentaria</taxon>
        <taxon>Atherinomorphae</taxon>
        <taxon>Cyprinodontiformes</taxon>
        <taxon>Rivulidae</taxon>
        <taxon>Austrofundulus</taxon>
    </lineage>
</organism>
<dbReference type="PANTHER" id="PTHR23411">
    <property type="entry name" value="TAPASIN"/>
    <property type="match status" value="1"/>
</dbReference>
<proteinExistence type="predicted"/>
<dbReference type="InterPro" id="IPR007110">
    <property type="entry name" value="Ig-like_dom"/>
</dbReference>
<dbReference type="STRING" id="52670.A0A2I4CML8"/>
<dbReference type="InterPro" id="IPR050380">
    <property type="entry name" value="Immune_Resp_Modulators"/>
</dbReference>
<dbReference type="InterPro" id="IPR013106">
    <property type="entry name" value="Ig_V-set"/>
</dbReference>
<dbReference type="InterPro" id="IPR003006">
    <property type="entry name" value="Ig/MHC_CS"/>
</dbReference>
<evidence type="ECO:0000313" key="5">
    <source>
        <dbReference type="Proteomes" id="UP000192220"/>
    </source>
</evidence>
<protein>
    <submittedName>
        <fullName evidence="6">Tapasin</fullName>
    </submittedName>
</protein>
<dbReference type="InterPro" id="IPR036179">
    <property type="entry name" value="Ig-like_dom_sf"/>
</dbReference>
<feature type="chain" id="PRO_5014195251" evidence="3">
    <location>
        <begin position="20"/>
        <end position="425"/>
    </location>
</feature>
<evidence type="ECO:0000256" key="2">
    <source>
        <dbReference type="SAM" id="Phobius"/>
    </source>
</evidence>
<reference evidence="6" key="1">
    <citation type="submission" date="2025-08" db="UniProtKB">
        <authorList>
            <consortium name="RefSeq"/>
        </authorList>
    </citation>
    <scope>IDENTIFICATION</scope>
    <source>
        <strain evidence="6">Quisiro</strain>
        <tissue evidence="6">Liver</tissue>
    </source>
</reference>
<dbReference type="CTD" id="559844"/>